<protein>
    <submittedName>
        <fullName evidence="1">Uncharacterized protein</fullName>
    </submittedName>
</protein>
<name>A0A1E3X2W4_9BACT</name>
<dbReference type="EMBL" id="MAYW01000309">
    <property type="protein sequence ID" value="ODS30003.1"/>
    <property type="molecule type" value="Genomic_DNA"/>
</dbReference>
<comment type="caution">
    <text evidence="1">The sequence shown here is derived from an EMBL/GenBank/DDBJ whole genome shotgun (WGS) entry which is preliminary data.</text>
</comment>
<organism evidence="1 2">
    <name type="scientific">Candidatus Scalindua rubra</name>
    <dbReference type="NCBI Taxonomy" id="1872076"/>
    <lineage>
        <taxon>Bacteria</taxon>
        <taxon>Pseudomonadati</taxon>
        <taxon>Planctomycetota</taxon>
        <taxon>Candidatus Brocadiia</taxon>
        <taxon>Candidatus Brocadiales</taxon>
        <taxon>Candidatus Scalinduaceae</taxon>
        <taxon>Candidatus Scalindua</taxon>
    </lineage>
</organism>
<proteinExistence type="predicted"/>
<evidence type="ECO:0000313" key="1">
    <source>
        <dbReference type="EMBL" id="ODS30003.1"/>
    </source>
</evidence>
<evidence type="ECO:0000313" key="2">
    <source>
        <dbReference type="Proteomes" id="UP000094056"/>
    </source>
</evidence>
<dbReference type="AlphaFoldDB" id="A0A1E3X2W4"/>
<gene>
    <name evidence="1" type="ORF">SCARUB_04898</name>
</gene>
<sequence length="26" mass="2838">KAEIPPRATNKGIAAKWVGSIRLVYV</sequence>
<feature type="non-terminal residue" evidence="1">
    <location>
        <position position="1"/>
    </location>
</feature>
<reference evidence="1 2" key="1">
    <citation type="submission" date="2016-07" db="EMBL/GenBank/DDBJ databases">
        <title>Draft genome of Scalindua rubra, obtained from a brine-seawater interface in the Red Sea, sheds light on salt adaptation in anammox bacteria.</title>
        <authorList>
            <person name="Speth D.R."/>
            <person name="Lagkouvardos I."/>
            <person name="Wang Y."/>
            <person name="Qian P.-Y."/>
            <person name="Dutilh B.E."/>
            <person name="Jetten M.S."/>
        </authorList>
    </citation>
    <scope>NUCLEOTIDE SEQUENCE [LARGE SCALE GENOMIC DNA]</scope>
    <source>
        <strain evidence="1">BSI-1</strain>
    </source>
</reference>
<accession>A0A1E3X2W4</accession>
<dbReference type="Proteomes" id="UP000094056">
    <property type="component" value="Unassembled WGS sequence"/>
</dbReference>